<evidence type="ECO:0000313" key="2">
    <source>
        <dbReference type="EMBL" id="ODC02521.1"/>
    </source>
</evidence>
<feature type="domain" description="Retropepsin-like aspartic endopeptidase" evidence="1">
    <location>
        <begin position="8"/>
        <end position="140"/>
    </location>
</feature>
<dbReference type="EMBL" id="MDTQ01000001">
    <property type="protein sequence ID" value="ODC02521.1"/>
    <property type="molecule type" value="Genomic_DNA"/>
</dbReference>
<dbReference type="OrthoDB" id="9782977at2"/>
<reference evidence="2 3" key="1">
    <citation type="submission" date="2016-08" db="EMBL/GenBank/DDBJ databases">
        <authorList>
            <person name="Seilhamer J.J."/>
        </authorList>
    </citation>
    <scope>NUCLEOTIDE SEQUENCE [LARGE SCALE GENOMIC DNA]</scope>
    <source>
        <strain evidence="2 3">PH27A</strain>
    </source>
</reference>
<evidence type="ECO:0000313" key="3">
    <source>
        <dbReference type="Proteomes" id="UP000094291"/>
    </source>
</evidence>
<dbReference type="Gene3D" id="2.40.70.10">
    <property type="entry name" value="Acid Proteases"/>
    <property type="match status" value="1"/>
</dbReference>
<gene>
    <name evidence="2" type="ORF">BFW38_02125</name>
</gene>
<dbReference type="InterPro" id="IPR008503">
    <property type="entry name" value="Asp_endopeptidase"/>
</dbReference>
<organism evidence="2 3">
    <name type="scientific">Terasakiispira papahanaumokuakeensis</name>
    <dbReference type="NCBI Taxonomy" id="197479"/>
    <lineage>
        <taxon>Bacteria</taxon>
        <taxon>Pseudomonadati</taxon>
        <taxon>Pseudomonadota</taxon>
        <taxon>Gammaproteobacteria</taxon>
        <taxon>Oceanospirillales</taxon>
        <taxon>Terasakiispira</taxon>
    </lineage>
</organism>
<protein>
    <recommendedName>
        <fullName evidence="1">Retropepsin-like aspartic endopeptidase domain-containing protein</fullName>
    </recommendedName>
</protein>
<dbReference type="Pfam" id="PF05618">
    <property type="entry name" value="Zn_protease"/>
    <property type="match status" value="1"/>
</dbReference>
<dbReference type="SUPFAM" id="SSF50630">
    <property type="entry name" value="Acid proteases"/>
    <property type="match status" value="1"/>
</dbReference>
<name>A0A1E2V6A9_9GAMM</name>
<dbReference type="PANTHER" id="PTHR38037">
    <property type="entry name" value="ZN_PROTEASE DOMAIN-CONTAINING PROTEIN"/>
    <property type="match status" value="1"/>
</dbReference>
<sequence>MSHHPHMIIGWKEVVSLPDLKLELCAKIDTGARTSALHATQIEFFEREGRPWVRFLTAHEQLVNTTAISCEAPLYGHREVKSSNGEQQIRPVIKTHLEMGEFRESIHLTLVDRSSMKYPMLLGRRAMERHIWVAPGAAYLLGQP</sequence>
<dbReference type="InterPro" id="IPR021109">
    <property type="entry name" value="Peptidase_aspartic_dom_sf"/>
</dbReference>
<proteinExistence type="predicted"/>
<accession>A0A1E2V6A9</accession>
<dbReference type="Proteomes" id="UP000094291">
    <property type="component" value="Unassembled WGS sequence"/>
</dbReference>
<dbReference type="PANTHER" id="PTHR38037:SF2">
    <property type="entry name" value="ATP-DEPENDENT ZINC PROTEASE DOMAIN-CONTAINING PROTEIN-RELATED"/>
    <property type="match status" value="1"/>
</dbReference>
<comment type="caution">
    <text evidence="2">The sequence shown here is derived from an EMBL/GenBank/DDBJ whole genome shotgun (WGS) entry which is preliminary data.</text>
</comment>
<dbReference type="AlphaFoldDB" id="A0A1E2V6A9"/>
<dbReference type="RefSeq" id="WP_068996906.1">
    <property type="nucleotide sequence ID" value="NZ_MDTQ01000001.1"/>
</dbReference>
<evidence type="ECO:0000259" key="1">
    <source>
        <dbReference type="Pfam" id="PF05618"/>
    </source>
</evidence>
<keyword evidence="3" id="KW-1185">Reference proteome</keyword>
<dbReference type="STRING" id="197479.BFW38_02125"/>